<feature type="region of interest" description="Disordered" evidence="1">
    <location>
        <begin position="1467"/>
        <end position="1550"/>
    </location>
</feature>
<protein>
    <submittedName>
        <fullName evidence="3">Venom prothrombin activator pseutarin-C non-catalytic subunit</fullName>
    </submittedName>
</protein>
<evidence type="ECO:0000259" key="2">
    <source>
        <dbReference type="PROSITE" id="PS50022"/>
    </source>
</evidence>
<dbReference type="InterPro" id="IPR000421">
    <property type="entry name" value="FA58C"/>
</dbReference>
<name>A0A2B4SIU4_STYPI</name>
<dbReference type="PROSITE" id="PS50022">
    <property type="entry name" value="FA58C_3"/>
    <property type="match status" value="13"/>
</dbReference>
<dbReference type="FunFam" id="2.60.120.260:FF:000016">
    <property type="entry name" value="Contactin-associated protein-like 4 isoform 1"/>
    <property type="match status" value="4"/>
</dbReference>
<dbReference type="OrthoDB" id="6071166at2759"/>
<feature type="domain" description="F5/8 type C" evidence="2">
    <location>
        <begin position="1519"/>
        <end position="1668"/>
    </location>
</feature>
<dbReference type="Gene3D" id="2.60.120.260">
    <property type="entry name" value="Galactose-binding domain-like"/>
    <property type="match status" value="13"/>
</dbReference>
<feature type="domain" description="F5/8 type C" evidence="2">
    <location>
        <begin position="1004"/>
        <end position="1153"/>
    </location>
</feature>
<dbReference type="SUPFAM" id="SSF49785">
    <property type="entry name" value="Galactose-binding domain-like"/>
    <property type="match status" value="13"/>
</dbReference>
<dbReference type="PANTHER" id="PTHR24543">
    <property type="entry name" value="MULTICOPPER OXIDASE-RELATED"/>
    <property type="match status" value="1"/>
</dbReference>
<keyword evidence="4" id="KW-1185">Reference proteome</keyword>
<dbReference type="PROSITE" id="PS01286">
    <property type="entry name" value="FA58C_2"/>
    <property type="match status" value="4"/>
</dbReference>
<feature type="domain" description="F5/8 type C" evidence="2">
    <location>
        <begin position="708"/>
        <end position="861"/>
    </location>
</feature>
<feature type="domain" description="F5/8 type C" evidence="2">
    <location>
        <begin position="1313"/>
        <end position="1457"/>
    </location>
</feature>
<dbReference type="SMART" id="SM00231">
    <property type="entry name" value="FA58C"/>
    <property type="match status" value="12"/>
</dbReference>
<sequence>MENDSNAHFYQIFDANKNRGTGVKHQINPPIVAAALRFYPVTWEGDMCMRVEAFGCDDIVRSDLGYATPTETIGDNHKSLVANYVSTAYSEALGVENSSVIQDKYLTASHHKYAYDARKGRLYNLENAWSAYPRAGNFFEISIGRQLSIITAVATQGFKNKYHEAWVISYKLSYSLWGDEWMEYIDDGEVKIFRGNNDPNTVVKNYLRHNITALCVRFWPETYYNRPGLRVELYGSKDVCQNPLGVESGDLSNVQFTASSQSPAESDAWNGRLNKGKAWCAGRNDDKQYLQVDLGRVYTVARVATQGHPVNLQWVIRYEVAYSMDNIFWRKALDESKSKTLSGNTDHNTAKEVQFYKHVTGRFLRFLPVEWNEAICMRVEVYGCEAHVFPECAHPVGIERGVVPNQAFSASSWYDVDHEPWLARLYSRDGEGAWCALENDGKQYLQVDLAQIHIITGVATQGKYETSEWAIRFRAWVTNFSLSFTDDHMLWVNYTEDGVSPKMFIGTPLVNTVAKHYLERTVTASFVRFWPKEWVGRPNMRVELYGCQVYSRSVDFSNLTSMADGYPNFYTCDGSVLTPWHGRLAIHNNSHDGPGSAWCAKSNETNNNQFLQIDLKMTKVIQAIAVQSHLPGDKWVKTFSISSSLDGLFWKQYTEWGNVKVFNGNTHRHSLVKVSIKYNLRARYLRFHPKTWNNHPCLRLEVFAKEDCIDPLGMESGQISDKDITASSALRVNYEPWLARLHSRLGEGGWCAGRSDENQYLEVDLKHPYHVRRVATQGKYSVHGCTIQDAWVTSYMMQFRRDSLDWWNYTENNAIRDFSGNINTTHVVTHHLKNPVIGRYVRFRPINWFRRICMRVEIYGCKACFQPLGMEDFSIPSKNVDSSVASNIYNVRLNYAQRNQFVGGRDKFILQIDLGHFKTVAAVATQGRYRGSHFVRIYRLAFSRLEGEWFYYKENGEVKEIQGNTNADGTVLKILHYQVVARYVRFVAVEWVDNVCLRVEIYGCEAWSDPLGIGSGLISKSKMTSSSTSGPGHEPWLAKLNTVFDTMGWCAAPSDTSPYLQINMGRVVSLTQIAVTGKSGKGMVWKFKFSLSVDGGFWRIYKTVSGEKTFIAATDYSQAFKFSIDLEVKAQFFRFLPEEWTDLPCMNVELYGFDECTMPLGLTEWIIPKEAMTASSSLGTNYAPWMGRLGAMEGGGAWCAKNNDNMQHLQIDLGYVRKVRSLQIQGKEGISRHPTLESAWVKNFTLSHSVDGITWTDHKEDGSLKVFPGNSDPHEARTVVMEVSIIGRHFRIFPKYFHRHICMRLELYGCQACESPLGMENHDIPDYALVASGTYYDPIHARLNKPDYFLLPVKKDEYVQVDTGPGGKSVTAITVRGNFASSNIEWISKFVLNYSRSGCEFFSYMEDGNMKIFQTPSDNRFYATRYRLQHNITARYFRVVLKDWINRPFIQLELYGCEDADLGFNITRNDNNRASGNDIYDEATDDDDDDDDENDDDYNDDDDDGNNDDDDGDNDDDDACSKSYGIGNDPLPVSTSSASSSRHGHKPENAQNFTDTCSWCAEQAKGNENLQLDFGKTVVLTGIATKGHHSNDEYVSQFELEYSVDCANWFTYTRSFRLEDTRTQLSANVDNASVRKIGFLYELKARYLKIVAKAWHNGICLRVQVFGYKGCDKDLGMESSLVSNNSINASSYLGEGYEPWNARHNRHHGKGAWCAGQKATDEFIQVQFNQIHVIARVSLQKKEKTSPEDTVGKAWVTKFILAYSEDGVSWSEYSDGSGVKELTGNKIHALANTVRAQFVRIVVKEWYNHICLRMELYGCQACLEPLGVENFHIPDSSFSSSPNYLRLPKRARLGYYKNDMWAARNKNLDQFLQIDLGERKTITAIATQGNSHTYKDSRLREYYIQYSDDSSNWLDYTFEGQQKVFDGYKTQGADIRRKFFPQAIKARYIRLRATKWYDYIATKLEIYGCEA</sequence>
<dbReference type="STRING" id="50429.A0A2B4SIU4"/>
<accession>A0A2B4SIU4</accession>
<dbReference type="Pfam" id="PF00754">
    <property type="entry name" value="F5_F8_type_C"/>
    <property type="match status" value="11"/>
</dbReference>
<organism evidence="3 4">
    <name type="scientific">Stylophora pistillata</name>
    <name type="common">Smooth cauliflower coral</name>
    <dbReference type="NCBI Taxonomy" id="50429"/>
    <lineage>
        <taxon>Eukaryota</taxon>
        <taxon>Metazoa</taxon>
        <taxon>Cnidaria</taxon>
        <taxon>Anthozoa</taxon>
        <taxon>Hexacorallia</taxon>
        <taxon>Scleractinia</taxon>
        <taxon>Astrocoeniina</taxon>
        <taxon>Pocilloporidae</taxon>
        <taxon>Stylophora</taxon>
    </lineage>
</organism>
<evidence type="ECO:0000313" key="3">
    <source>
        <dbReference type="EMBL" id="PFX28392.1"/>
    </source>
</evidence>
<dbReference type="PROSITE" id="PS01285">
    <property type="entry name" value="FA58C_1"/>
    <property type="match status" value="4"/>
</dbReference>
<proteinExistence type="predicted"/>
<feature type="domain" description="F5/8 type C" evidence="2">
    <location>
        <begin position="596"/>
        <end position="705"/>
    </location>
</feature>
<dbReference type="InterPro" id="IPR008979">
    <property type="entry name" value="Galactose-bd-like_sf"/>
</dbReference>
<feature type="domain" description="F5/8 type C" evidence="2">
    <location>
        <begin position="88"/>
        <end position="236"/>
    </location>
</feature>
<feature type="domain" description="F5/8 type C" evidence="2">
    <location>
        <begin position="1156"/>
        <end position="1310"/>
    </location>
</feature>
<feature type="compositionally biased region" description="Acidic residues" evidence="1">
    <location>
        <begin position="1479"/>
        <end position="1518"/>
    </location>
</feature>
<comment type="caution">
    <text evidence="3">The sequence shown here is derived from an EMBL/GenBank/DDBJ whole genome shotgun (WGS) entry which is preliminary data.</text>
</comment>
<feature type="domain" description="F5/8 type C" evidence="2">
    <location>
        <begin position="864"/>
        <end position="1003"/>
    </location>
</feature>
<feature type="domain" description="F5/8 type C" evidence="2">
    <location>
        <begin position="392"/>
        <end position="547"/>
    </location>
</feature>
<dbReference type="PANTHER" id="PTHR24543:SF336">
    <property type="entry name" value="F5_8 TYPE C DOMAIN-CONTAINING PROTEIN"/>
    <property type="match status" value="1"/>
</dbReference>
<dbReference type="CDD" id="cd00057">
    <property type="entry name" value="FA58C"/>
    <property type="match status" value="9"/>
</dbReference>
<evidence type="ECO:0000313" key="4">
    <source>
        <dbReference type="Proteomes" id="UP000225706"/>
    </source>
</evidence>
<dbReference type="Proteomes" id="UP000225706">
    <property type="component" value="Unassembled WGS sequence"/>
</dbReference>
<reference evidence="4" key="1">
    <citation type="journal article" date="2017" name="bioRxiv">
        <title>Comparative analysis of the genomes of Stylophora pistillata and Acropora digitifera provides evidence for extensive differences between species of corals.</title>
        <authorList>
            <person name="Voolstra C.R."/>
            <person name="Li Y."/>
            <person name="Liew Y.J."/>
            <person name="Baumgarten S."/>
            <person name="Zoccola D."/>
            <person name="Flot J.-F."/>
            <person name="Tambutte S."/>
            <person name="Allemand D."/>
            <person name="Aranda M."/>
        </authorList>
    </citation>
    <scope>NUCLEOTIDE SEQUENCE [LARGE SCALE GENOMIC DNA]</scope>
</reference>
<gene>
    <name evidence="3" type="ORF">AWC38_SpisGene6885</name>
</gene>
<feature type="domain" description="F5/8 type C" evidence="2">
    <location>
        <begin position="1822"/>
        <end position="1969"/>
    </location>
</feature>
<feature type="domain" description="F5/8 type C" evidence="2">
    <location>
        <begin position="240"/>
        <end position="384"/>
    </location>
</feature>
<feature type="domain" description="F5/8 type C" evidence="2">
    <location>
        <begin position="1671"/>
        <end position="1819"/>
    </location>
</feature>
<feature type="domain" description="F5/8 type C" evidence="2">
    <location>
        <begin position="1"/>
        <end position="56"/>
    </location>
</feature>
<dbReference type="EMBL" id="LSMT01000084">
    <property type="protein sequence ID" value="PFX28392.1"/>
    <property type="molecule type" value="Genomic_DNA"/>
</dbReference>
<evidence type="ECO:0000256" key="1">
    <source>
        <dbReference type="SAM" id="MobiDB-lite"/>
    </source>
</evidence>